<evidence type="ECO:0000313" key="4">
    <source>
        <dbReference type="EMBL" id="SDR94503.1"/>
    </source>
</evidence>
<dbReference type="Pfam" id="PF12089">
    <property type="entry name" value="DUF3566"/>
    <property type="match status" value="1"/>
</dbReference>
<dbReference type="AlphaFoldDB" id="A0A1H1N637"/>
<feature type="transmembrane region" description="Helical" evidence="2">
    <location>
        <begin position="239"/>
        <end position="265"/>
    </location>
</feature>
<dbReference type="Proteomes" id="UP000185663">
    <property type="component" value="Chromosome I"/>
</dbReference>
<feature type="domain" description="DUF3566" evidence="3">
    <location>
        <begin position="165"/>
        <end position="281"/>
    </location>
</feature>
<dbReference type="eggNOG" id="COG3266">
    <property type="taxonomic scope" value="Bacteria"/>
</dbReference>
<feature type="compositionally biased region" description="Low complexity" evidence="1">
    <location>
        <begin position="38"/>
        <end position="81"/>
    </location>
</feature>
<evidence type="ECO:0000256" key="2">
    <source>
        <dbReference type="SAM" id="Phobius"/>
    </source>
</evidence>
<gene>
    <name evidence="4" type="ORF">SAMN04489860_0445</name>
</gene>
<evidence type="ECO:0000259" key="3">
    <source>
        <dbReference type="Pfam" id="PF12089"/>
    </source>
</evidence>
<keyword evidence="2" id="KW-0472">Membrane</keyword>
<dbReference type="EMBL" id="LT629776">
    <property type="protein sequence ID" value="SDR94503.1"/>
    <property type="molecule type" value="Genomic_DNA"/>
</dbReference>
<name>A0A1H1N637_9CELL</name>
<feature type="compositionally biased region" description="Basic and acidic residues" evidence="1">
    <location>
        <begin position="17"/>
        <end position="26"/>
    </location>
</feature>
<keyword evidence="5" id="KW-1185">Reference proteome</keyword>
<sequence>MTTNDRLKTDTPPPPPEPKDTAKDADLPFDQDESVERPGSTTTPPGPPATTEQPTVPASSATAGVKSSAAKAAAAAMSVARSARDRVASATAEAQAARQERYGQRENATASSGAQEAPQGASAGAEGTSAMPGGEQPASSQQWSAAGTTGTATATAPAAVDGSVRRVRLVVSRVDPWSVMKLAFLMSFALGILWVVATAMFWSTLDGLGVFTEIDGLVQSIVGEENPVDVLQYVAFDRALSLAALIAIVNLVLLTAIATIFAFIYNLVAAAVGGIHVTLTDE</sequence>
<protein>
    <recommendedName>
        <fullName evidence="3">DUF3566 domain-containing protein</fullName>
    </recommendedName>
</protein>
<proteinExistence type="predicted"/>
<dbReference type="InterPro" id="IPR021949">
    <property type="entry name" value="DUF3566_TM"/>
</dbReference>
<accession>A0A1H1N637</accession>
<reference evidence="4 5" key="1">
    <citation type="submission" date="2016-10" db="EMBL/GenBank/DDBJ databases">
        <authorList>
            <person name="de Groot N.N."/>
        </authorList>
    </citation>
    <scope>NUCLEOTIDE SEQUENCE [LARGE SCALE GENOMIC DNA]</scope>
    <source>
        <strain evidence="4 5">DSM 22126</strain>
    </source>
</reference>
<dbReference type="RefSeq" id="WP_197675408.1">
    <property type="nucleotide sequence ID" value="NZ_LT629776.1"/>
</dbReference>
<feature type="compositionally biased region" description="Low complexity" evidence="1">
    <location>
        <begin position="88"/>
        <end position="97"/>
    </location>
</feature>
<organism evidence="4 5">
    <name type="scientific">Paraoerskovia marina</name>
    <dbReference type="NCBI Taxonomy" id="545619"/>
    <lineage>
        <taxon>Bacteria</taxon>
        <taxon>Bacillati</taxon>
        <taxon>Actinomycetota</taxon>
        <taxon>Actinomycetes</taxon>
        <taxon>Micrococcales</taxon>
        <taxon>Cellulomonadaceae</taxon>
        <taxon>Paraoerskovia</taxon>
    </lineage>
</organism>
<keyword evidence="2" id="KW-0812">Transmembrane</keyword>
<feature type="compositionally biased region" description="Low complexity" evidence="1">
    <location>
        <begin position="145"/>
        <end position="157"/>
    </location>
</feature>
<dbReference type="STRING" id="545619.SAMN04489860_0445"/>
<evidence type="ECO:0000313" key="5">
    <source>
        <dbReference type="Proteomes" id="UP000185663"/>
    </source>
</evidence>
<keyword evidence="2" id="KW-1133">Transmembrane helix</keyword>
<evidence type="ECO:0000256" key="1">
    <source>
        <dbReference type="SAM" id="MobiDB-lite"/>
    </source>
</evidence>
<feature type="region of interest" description="Disordered" evidence="1">
    <location>
        <begin position="1"/>
        <end position="157"/>
    </location>
</feature>
<feature type="transmembrane region" description="Helical" evidence="2">
    <location>
        <begin position="182"/>
        <end position="202"/>
    </location>
</feature>